<dbReference type="EMBL" id="FNFM01000007">
    <property type="protein sequence ID" value="SDK39188.1"/>
    <property type="molecule type" value="Genomic_DNA"/>
</dbReference>
<evidence type="ECO:0000313" key="4">
    <source>
        <dbReference type="Proteomes" id="UP000199213"/>
    </source>
</evidence>
<feature type="region of interest" description="Disordered" evidence="1">
    <location>
        <begin position="59"/>
        <end position="79"/>
    </location>
</feature>
<dbReference type="Pfam" id="PF13399">
    <property type="entry name" value="LytR_C"/>
    <property type="match status" value="1"/>
</dbReference>
<feature type="domain" description="LytR/CpsA/Psr regulator C-terminal" evidence="2">
    <location>
        <begin position="96"/>
        <end position="186"/>
    </location>
</feature>
<evidence type="ECO:0000256" key="1">
    <source>
        <dbReference type="SAM" id="MobiDB-lite"/>
    </source>
</evidence>
<evidence type="ECO:0000259" key="2">
    <source>
        <dbReference type="Pfam" id="PF13399"/>
    </source>
</evidence>
<gene>
    <name evidence="3" type="ORF">SAMN04487820_107169</name>
</gene>
<evidence type="ECO:0000313" key="3">
    <source>
        <dbReference type="EMBL" id="SDK39188.1"/>
    </source>
</evidence>
<reference evidence="4" key="1">
    <citation type="submission" date="2016-10" db="EMBL/GenBank/DDBJ databases">
        <authorList>
            <person name="Varghese N."/>
            <person name="Submissions S."/>
        </authorList>
    </citation>
    <scope>NUCLEOTIDE SEQUENCE [LARGE SCALE GENOMIC DNA]</scope>
    <source>
        <strain evidence="4">DSM 45460</strain>
    </source>
</reference>
<accession>A0A1G9BI47</accession>
<dbReference type="RefSeq" id="WP_176797976.1">
    <property type="nucleotide sequence ID" value="NZ_FNFM01000007.1"/>
</dbReference>
<dbReference type="InterPro" id="IPR027381">
    <property type="entry name" value="LytR/CpsA/Psr_C"/>
</dbReference>
<dbReference type="NCBIfam" id="NF035953">
    <property type="entry name" value="integrity_Cei"/>
    <property type="match status" value="1"/>
</dbReference>
<name>A0A1G9BI47_ACTMZ</name>
<protein>
    <submittedName>
        <fullName evidence="3">LytR cell envelope-related transcriptional attenuator</fullName>
    </submittedName>
</protein>
<organism evidence="3 4">
    <name type="scientific">Actinopolyspora mzabensis</name>
    <dbReference type="NCBI Taxonomy" id="995066"/>
    <lineage>
        <taxon>Bacteria</taxon>
        <taxon>Bacillati</taxon>
        <taxon>Actinomycetota</taxon>
        <taxon>Actinomycetes</taxon>
        <taxon>Actinopolysporales</taxon>
        <taxon>Actinopolysporaceae</taxon>
        <taxon>Actinopolyspora</taxon>
    </lineage>
</organism>
<keyword evidence="4" id="KW-1185">Reference proteome</keyword>
<sequence length="237" mass="25243">MSTASTGKGLRGPRYRRRRPLPALILLAVLALLSGFVWTRVFESTESVEMATRCNLPEAEAGTSAANPGEPPTKTPAGTMLSREALDGTAPAPPQDVPVHVFNANGEANQATLVTEELNNLGFAKGGDPANDPIYTDSNLKCHGQIRYGRAGAGAARTLSLIAPCAQLVRDQRPGTGVDLALGSEFDGVRATQQAHQVLQQLKNWAKENRRSGADQQRVGQPNVSEELLDAARDVHC</sequence>
<proteinExistence type="predicted"/>
<dbReference type="Proteomes" id="UP000199213">
    <property type="component" value="Unassembled WGS sequence"/>
</dbReference>
<dbReference type="AlphaFoldDB" id="A0A1G9BI47"/>